<evidence type="ECO:0000256" key="4">
    <source>
        <dbReference type="ARBA" id="ARBA00022692"/>
    </source>
</evidence>
<evidence type="ECO:0000256" key="6">
    <source>
        <dbReference type="ARBA" id="ARBA00023136"/>
    </source>
</evidence>
<keyword evidence="6" id="KW-0472">Membrane</keyword>
<dbReference type="InterPro" id="IPR035243">
    <property type="entry name" value="TamA_POTRA_Dom_1"/>
</dbReference>
<organism evidence="13 14">
    <name type="scientific">Desulfoprunum benzoelyticum</name>
    <dbReference type="NCBI Taxonomy" id="1506996"/>
    <lineage>
        <taxon>Bacteria</taxon>
        <taxon>Pseudomonadati</taxon>
        <taxon>Thermodesulfobacteriota</taxon>
        <taxon>Desulfobulbia</taxon>
        <taxon>Desulfobulbales</taxon>
        <taxon>Desulfobulbaceae</taxon>
        <taxon>Desulfoprunum</taxon>
    </lineage>
</organism>
<dbReference type="Pfam" id="PF01103">
    <property type="entry name" value="Omp85"/>
    <property type="match status" value="1"/>
</dbReference>
<evidence type="ECO:0000256" key="5">
    <source>
        <dbReference type="ARBA" id="ARBA00022729"/>
    </source>
</evidence>
<evidence type="ECO:0000259" key="11">
    <source>
        <dbReference type="Pfam" id="PF01103"/>
    </source>
</evidence>
<dbReference type="GO" id="GO:0009306">
    <property type="term" value="P:protein secretion"/>
    <property type="evidence" value="ECO:0007669"/>
    <property type="project" value="TreeGrafter"/>
</dbReference>
<keyword evidence="14" id="KW-1185">Reference proteome</keyword>
<keyword evidence="7" id="KW-0998">Cell outer membrane</keyword>
<evidence type="ECO:0000313" key="13">
    <source>
        <dbReference type="EMBL" id="MBB5348491.1"/>
    </source>
</evidence>
<evidence type="ECO:0000256" key="3">
    <source>
        <dbReference type="ARBA" id="ARBA00015419"/>
    </source>
</evidence>
<dbReference type="InterPro" id="IPR000184">
    <property type="entry name" value="Bac_surfAg_D15"/>
</dbReference>
<dbReference type="PANTHER" id="PTHR12815">
    <property type="entry name" value="SORTING AND ASSEMBLY MACHINERY SAMM50 PROTEIN FAMILY MEMBER"/>
    <property type="match status" value="1"/>
</dbReference>
<dbReference type="RefSeq" id="WP_183351281.1">
    <property type="nucleotide sequence ID" value="NZ_JACHEO010000012.1"/>
</dbReference>
<feature type="signal peptide" evidence="10">
    <location>
        <begin position="1"/>
        <end position="22"/>
    </location>
</feature>
<proteinExistence type="inferred from homology"/>
<dbReference type="InterPro" id="IPR039910">
    <property type="entry name" value="D15-like"/>
</dbReference>
<protein>
    <recommendedName>
        <fullName evidence="3">Translocation and assembly module subunit TamA</fullName>
    </recommendedName>
    <alternativeName>
        <fullName evidence="8">Autotransporter assembly factor TamA</fullName>
    </alternativeName>
</protein>
<dbReference type="Gene3D" id="3.10.20.310">
    <property type="entry name" value="membrane protein fhac"/>
    <property type="match status" value="3"/>
</dbReference>
<dbReference type="Pfam" id="PF17243">
    <property type="entry name" value="POTRA_TamA_1"/>
    <property type="match status" value="1"/>
</dbReference>
<feature type="domain" description="Bacterial surface antigen (D15)" evidence="11">
    <location>
        <begin position="391"/>
        <end position="574"/>
    </location>
</feature>
<name>A0A840V630_9BACT</name>
<evidence type="ECO:0000256" key="9">
    <source>
        <dbReference type="ARBA" id="ARBA00093548"/>
    </source>
</evidence>
<comment type="caution">
    <text evidence="13">The sequence shown here is derived from an EMBL/GenBank/DDBJ whole genome shotgun (WGS) entry which is preliminary data.</text>
</comment>
<dbReference type="EMBL" id="JACHEO010000012">
    <property type="protein sequence ID" value="MBB5348491.1"/>
    <property type="molecule type" value="Genomic_DNA"/>
</dbReference>
<keyword evidence="4" id="KW-0812">Transmembrane</keyword>
<comment type="subcellular location">
    <subcellularLocation>
        <location evidence="1">Cell outer membrane</location>
    </subcellularLocation>
</comment>
<dbReference type="Gene3D" id="2.40.160.50">
    <property type="entry name" value="membrane protein fhac: a member of the omp85/tpsb transporter family"/>
    <property type="match status" value="1"/>
</dbReference>
<feature type="chain" id="PRO_5032662547" description="Translocation and assembly module subunit TamA" evidence="10">
    <location>
        <begin position="23"/>
        <end position="577"/>
    </location>
</feature>
<evidence type="ECO:0000256" key="8">
    <source>
        <dbReference type="ARBA" id="ARBA00033063"/>
    </source>
</evidence>
<accession>A0A840V630</accession>
<reference evidence="13 14" key="1">
    <citation type="submission" date="2020-08" db="EMBL/GenBank/DDBJ databases">
        <title>Genomic Encyclopedia of Type Strains, Phase IV (KMG-IV): sequencing the most valuable type-strain genomes for metagenomic binning, comparative biology and taxonomic classification.</title>
        <authorList>
            <person name="Goeker M."/>
        </authorList>
    </citation>
    <scope>NUCLEOTIDE SEQUENCE [LARGE SCALE GENOMIC DNA]</scope>
    <source>
        <strain evidence="13 14">DSM 28570</strain>
    </source>
</reference>
<gene>
    <name evidence="13" type="ORF">HNQ81_002227</name>
</gene>
<evidence type="ECO:0000313" key="14">
    <source>
        <dbReference type="Proteomes" id="UP000539642"/>
    </source>
</evidence>
<evidence type="ECO:0000256" key="7">
    <source>
        <dbReference type="ARBA" id="ARBA00023237"/>
    </source>
</evidence>
<evidence type="ECO:0000256" key="1">
    <source>
        <dbReference type="ARBA" id="ARBA00004442"/>
    </source>
</evidence>
<dbReference type="AlphaFoldDB" id="A0A840V630"/>
<dbReference type="PANTHER" id="PTHR12815:SF47">
    <property type="entry name" value="TRANSLOCATION AND ASSEMBLY MODULE SUBUNIT TAMA"/>
    <property type="match status" value="1"/>
</dbReference>
<dbReference type="Proteomes" id="UP000539642">
    <property type="component" value="Unassembled WGS sequence"/>
</dbReference>
<dbReference type="GO" id="GO:0097347">
    <property type="term" value="C:TAM protein secretion complex"/>
    <property type="evidence" value="ECO:0007669"/>
    <property type="project" value="TreeGrafter"/>
</dbReference>
<comment type="subunit">
    <text evidence="9">Interacts with TamB to form the translocation and assembly module (TAM).</text>
</comment>
<comment type="similarity">
    <text evidence="2">Belongs to the TamA family.</text>
</comment>
<feature type="domain" description="TamA POTRA" evidence="12">
    <location>
        <begin position="27"/>
        <end position="104"/>
    </location>
</feature>
<evidence type="ECO:0000256" key="10">
    <source>
        <dbReference type="SAM" id="SignalP"/>
    </source>
</evidence>
<sequence>MSCRILFFLLALFFLLPSPLVAAVTVDVQVKGVKGAMYDNILSRLKIFLHKDSRRLTGFEITRLHRHAKADIEEALAPFGYYAPIIVGTLDQEGDTWRAVYTVNRGEPVRVKAVRIEVEGPGGDDLAWTAREFPLEIGDVLDQSLYEKGKKQMVRSALRLGFLTARFSRLELRINRQAKTGEVDLVLDTGPRFLFGITTSEQKIIKPGLLARYLPYKVGDPWAPARLFELQRILYATDFFNRVSVRGDIDAARDLQIPVTVELETPQHLNRYSFGLGYATDTGARTQLEWRNRLLNTSGHKARGALQIAELENKFTLRYDIPRHDPRYDSYVVGATYNDQSWEQTQTRLVAAGLTLDHGEPRIRYGVSIEGRNEKYDVGATSGTSKLLMPGANLAIIWADSLVNTKNGLQLAVNLNGATEATSSDATFLQVTGSSKLIFSPFRPWRLIGRGTLGATLVDSIDDLPPSLRFYAGGDQSIRGFDYKELGTRDASGTVVGGRYLVVGSAELERIIDESWSLAAFFDVGNAMDDPKVDFEQGAGLGLRYRLPFGQVRFDLATALSDDNNPVRLHLSVGGDL</sequence>
<evidence type="ECO:0000259" key="12">
    <source>
        <dbReference type="Pfam" id="PF17243"/>
    </source>
</evidence>
<evidence type="ECO:0000256" key="2">
    <source>
        <dbReference type="ARBA" id="ARBA00010248"/>
    </source>
</evidence>
<dbReference type="GO" id="GO:0009279">
    <property type="term" value="C:cell outer membrane"/>
    <property type="evidence" value="ECO:0007669"/>
    <property type="project" value="UniProtKB-SubCell"/>
</dbReference>
<keyword evidence="5 10" id="KW-0732">Signal</keyword>